<dbReference type="AlphaFoldDB" id="A0A9X4IQI8"/>
<evidence type="ECO:0000313" key="3">
    <source>
        <dbReference type="Proteomes" id="UP001140979"/>
    </source>
</evidence>
<accession>A0A9X4IQI8</accession>
<evidence type="ECO:0000256" key="1">
    <source>
        <dbReference type="SAM" id="MobiDB-lite"/>
    </source>
</evidence>
<dbReference type="Proteomes" id="UP001140979">
    <property type="component" value="Unassembled WGS sequence"/>
</dbReference>
<gene>
    <name evidence="2" type="ORF">L9W94_13120</name>
</gene>
<reference evidence="2" key="1">
    <citation type="submission" date="2022-02" db="EMBL/GenBank/DDBJ databases">
        <title>Emergence and expansion in Europe of a Vibrio aestuarianus clonal complex pathogenic for oysters.</title>
        <authorList>
            <person name="Mesnil A."/>
            <person name="Travers M.-A."/>
        </authorList>
    </citation>
    <scope>NUCLEOTIDE SEQUENCE</scope>
    <source>
        <strain evidence="2">19_064_11T1</strain>
    </source>
</reference>
<protein>
    <submittedName>
        <fullName evidence="2">Uncharacterized protein</fullName>
    </submittedName>
</protein>
<sequence>MSEADMKNEAKATRSDNEQAESKDSKVTLNGLLDLLDHAISTNTDKLVEVTEALKIELEEIIDGYQVGLDGKYQEQSPLESAQHEAVLPKRHAPQ</sequence>
<comment type="caution">
    <text evidence="2">The sequence shown here is derived from an EMBL/GenBank/DDBJ whole genome shotgun (WGS) entry which is preliminary data.</text>
</comment>
<dbReference type="RefSeq" id="WP_274683473.1">
    <property type="nucleotide sequence ID" value="NZ_JAKNBA010000023.1"/>
</dbReference>
<feature type="region of interest" description="Disordered" evidence="1">
    <location>
        <begin position="75"/>
        <end position="95"/>
    </location>
</feature>
<name>A0A9X4IQI8_9VIBR</name>
<dbReference type="EMBL" id="JAKNBA010000023">
    <property type="protein sequence ID" value="MDE1243071.1"/>
    <property type="molecule type" value="Genomic_DNA"/>
</dbReference>
<feature type="region of interest" description="Disordered" evidence="1">
    <location>
        <begin position="1"/>
        <end position="26"/>
    </location>
</feature>
<evidence type="ECO:0000313" key="2">
    <source>
        <dbReference type="EMBL" id="MDE1243071.1"/>
    </source>
</evidence>
<proteinExistence type="predicted"/>
<organism evidence="2 3">
    <name type="scientific">Vibrio aestuarianus</name>
    <dbReference type="NCBI Taxonomy" id="28171"/>
    <lineage>
        <taxon>Bacteria</taxon>
        <taxon>Pseudomonadati</taxon>
        <taxon>Pseudomonadota</taxon>
        <taxon>Gammaproteobacteria</taxon>
        <taxon>Vibrionales</taxon>
        <taxon>Vibrionaceae</taxon>
        <taxon>Vibrio</taxon>
    </lineage>
</organism>